<evidence type="ECO:0000313" key="1">
    <source>
        <dbReference type="EMBL" id="KAJ3449845.1"/>
    </source>
</evidence>
<reference evidence="1" key="1">
    <citation type="submission" date="2022-08" db="EMBL/GenBank/DDBJ databases">
        <title>Novel sulphate-reducing endosymbionts in the free-living metamonad Anaeramoeba.</title>
        <authorList>
            <person name="Jerlstrom-Hultqvist J."/>
            <person name="Cepicka I."/>
            <person name="Gallot-Lavallee L."/>
            <person name="Salas-Leiva D."/>
            <person name="Curtis B.A."/>
            <person name="Zahonova K."/>
            <person name="Pipaliya S."/>
            <person name="Dacks J."/>
            <person name="Roger A.J."/>
        </authorList>
    </citation>
    <scope>NUCLEOTIDE SEQUENCE</scope>
    <source>
        <strain evidence="1">Busselton2</strain>
    </source>
</reference>
<dbReference type="AlphaFoldDB" id="A0AAV8AD32"/>
<organism evidence="1 2">
    <name type="scientific">Anaeramoeba flamelloides</name>
    <dbReference type="NCBI Taxonomy" id="1746091"/>
    <lineage>
        <taxon>Eukaryota</taxon>
        <taxon>Metamonada</taxon>
        <taxon>Anaeramoebidae</taxon>
        <taxon>Anaeramoeba</taxon>
    </lineage>
</organism>
<evidence type="ECO:0000313" key="2">
    <source>
        <dbReference type="Proteomes" id="UP001146793"/>
    </source>
</evidence>
<proteinExistence type="predicted"/>
<protein>
    <submittedName>
        <fullName evidence="1">Uncharacterized protein</fullName>
    </submittedName>
</protein>
<comment type="caution">
    <text evidence="1">The sequence shown here is derived from an EMBL/GenBank/DDBJ whole genome shotgun (WGS) entry which is preliminary data.</text>
</comment>
<dbReference type="EMBL" id="JANTQA010000012">
    <property type="protein sequence ID" value="KAJ3449845.1"/>
    <property type="molecule type" value="Genomic_DNA"/>
</dbReference>
<dbReference type="Proteomes" id="UP001146793">
    <property type="component" value="Unassembled WGS sequence"/>
</dbReference>
<name>A0AAV8AD32_9EUKA</name>
<gene>
    <name evidence="1" type="ORF">M0812_06005</name>
</gene>
<sequence>MFFKKQSYHYLQVGPKIVLPILLLIDRSDWFTDQLFQELLTSLKDQLQKNPLTEISNSSVKSIKNPNFQPPSICQTKNIRYVYMFREGTIRYHLISEGQDPNTWIGYKVLRKVLILRAEENDPNNRINLNNTLVDNTLRITHFFISQILFSQNPSTRYRLDSIHPVQVTTRQIVRKVRSNSIHWISHHPS</sequence>
<accession>A0AAV8AD32</accession>